<reference evidence="1" key="1">
    <citation type="submission" date="2014-09" db="EMBL/GenBank/DDBJ databases">
        <authorList>
            <person name="Magalhaes I.L.F."/>
            <person name="Oliveira U."/>
            <person name="Santos F.R."/>
            <person name="Vidigal T.H.D.A."/>
            <person name="Brescovit A.D."/>
            <person name="Santos A.J."/>
        </authorList>
    </citation>
    <scope>NUCLEOTIDE SEQUENCE</scope>
    <source>
        <tissue evidence="1">Shoot tissue taken approximately 20 cm above the soil surface</tissue>
    </source>
</reference>
<reference evidence="1" key="2">
    <citation type="journal article" date="2015" name="Data Brief">
        <title>Shoot transcriptome of the giant reed, Arundo donax.</title>
        <authorList>
            <person name="Barrero R.A."/>
            <person name="Guerrero F.D."/>
            <person name="Moolhuijzen P."/>
            <person name="Goolsby J.A."/>
            <person name="Tidwell J."/>
            <person name="Bellgard S.E."/>
            <person name="Bellgard M.I."/>
        </authorList>
    </citation>
    <scope>NUCLEOTIDE SEQUENCE</scope>
    <source>
        <tissue evidence="1">Shoot tissue taken approximately 20 cm above the soil surface</tissue>
    </source>
</reference>
<evidence type="ECO:0000313" key="1">
    <source>
        <dbReference type="EMBL" id="JAD31593.1"/>
    </source>
</evidence>
<name>A0A0A8Z1S2_ARUDO</name>
<organism evidence="1">
    <name type="scientific">Arundo donax</name>
    <name type="common">Giant reed</name>
    <name type="synonym">Donax arundinaceus</name>
    <dbReference type="NCBI Taxonomy" id="35708"/>
    <lineage>
        <taxon>Eukaryota</taxon>
        <taxon>Viridiplantae</taxon>
        <taxon>Streptophyta</taxon>
        <taxon>Embryophyta</taxon>
        <taxon>Tracheophyta</taxon>
        <taxon>Spermatophyta</taxon>
        <taxon>Magnoliopsida</taxon>
        <taxon>Liliopsida</taxon>
        <taxon>Poales</taxon>
        <taxon>Poaceae</taxon>
        <taxon>PACMAD clade</taxon>
        <taxon>Arundinoideae</taxon>
        <taxon>Arundineae</taxon>
        <taxon>Arundo</taxon>
    </lineage>
</organism>
<proteinExistence type="predicted"/>
<dbReference type="EMBL" id="GBRH01266302">
    <property type="protein sequence ID" value="JAD31593.1"/>
    <property type="molecule type" value="Transcribed_RNA"/>
</dbReference>
<accession>A0A0A8Z1S2</accession>
<dbReference type="AlphaFoldDB" id="A0A0A8Z1S2"/>
<sequence length="33" mass="4140">MFHWQRMVWSDLLFHAEVQSEGVELWLQHLISW</sequence>
<protein>
    <submittedName>
        <fullName evidence="1">Uncharacterized protein</fullName>
    </submittedName>
</protein>